<organism evidence="1">
    <name type="scientific">viral metagenome</name>
    <dbReference type="NCBI Taxonomy" id="1070528"/>
    <lineage>
        <taxon>unclassified sequences</taxon>
        <taxon>metagenomes</taxon>
        <taxon>organismal metagenomes</taxon>
    </lineage>
</organism>
<sequence>MSRFLDPLRYEVTGELSDGRPVYELLERFRYDYSRALGIEQIVWVPAGFRTDLCSTPRLVWILIPPWMGEKAGVIHDWMYRQGTHDRRVADAIYCQALRELGIDPIRRIFMWAAVRVFGWRAYNAPTKLPKGKP</sequence>
<gene>
    <name evidence="1" type="ORF">MM415B02177_0006</name>
</gene>
<proteinExistence type="predicted"/>
<evidence type="ECO:0008006" key="2">
    <source>
        <dbReference type="Google" id="ProtNLM"/>
    </source>
</evidence>
<protein>
    <recommendedName>
        <fullName evidence="2">DUF1353 domain-containing protein</fullName>
    </recommendedName>
</protein>
<reference evidence="1" key="1">
    <citation type="submission" date="2020-03" db="EMBL/GenBank/DDBJ databases">
        <title>The deep terrestrial virosphere.</title>
        <authorList>
            <person name="Holmfeldt K."/>
            <person name="Nilsson E."/>
            <person name="Simone D."/>
            <person name="Lopez-Fernandez M."/>
            <person name="Wu X."/>
            <person name="de Brujin I."/>
            <person name="Lundin D."/>
            <person name="Andersson A."/>
            <person name="Bertilsson S."/>
            <person name="Dopson M."/>
        </authorList>
    </citation>
    <scope>NUCLEOTIDE SEQUENCE</scope>
    <source>
        <strain evidence="1">MM415B02177</strain>
    </source>
</reference>
<name>A0A6M3KWM3_9ZZZZ</name>
<accession>A0A6M3KWM3</accession>
<dbReference type="AlphaFoldDB" id="A0A6M3KWM3"/>
<dbReference type="InterPro" id="IPR010767">
    <property type="entry name" value="Phage_CGC-2007_Cje0229"/>
</dbReference>
<dbReference type="Pfam" id="PF07087">
    <property type="entry name" value="DUF1353"/>
    <property type="match status" value="1"/>
</dbReference>
<dbReference type="EMBL" id="MT142594">
    <property type="protein sequence ID" value="QJA85765.1"/>
    <property type="molecule type" value="Genomic_DNA"/>
</dbReference>
<evidence type="ECO:0000313" key="1">
    <source>
        <dbReference type="EMBL" id="QJA85765.1"/>
    </source>
</evidence>